<organism evidence="1 2">
    <name type="scientific">candidate division KSB3 bacterium</name>
    <dbReference type="NCBI Taxonomy" id="2044937"/>
    <lineage>
        <taxon>Bacteria</taxon>
        <taxon>candidate division KSB3</taxon>
    </lineage>
</organism>
<comment type="caution">
    <text evidence="1">The sequence shown here is derived from an EMBL/GenBank/DDBJ whole genome shotgun (WGS) entry which is preliminary data.</text>
</comment>
<evidence type="ECO:0000313" key="1">
    <source>
        <dbReference type="EMBL" id="PID57551.1"/>
    </source>
</evidence>
<dbReference type="EMBL" id="PDPS01000026">
    <property type="protein sequence ID" value="PID57551.1"/>
    <property type="molecule type" value="Genomic_DNA"/>
</dbReference>
<reference evidence="1 2" key="1">
    <citation type="submission" date="2017-10" db="EMBL/GenBank/DDBJ databases">
        <title>Novel microbial diversity and functional potential in the marine mammal oral microbiome.</title>
        <authorList>
            <person name="Dudek N.K."/>
            <person name="Sun C.L."/>
            <person name="Burstein D."/>
            <person name="Kantor R.S."/>
            <person name="Aliaga Goltsman D.S."/>
            <person name="Bik E.M."/>
            <person name="Thomas B.C."/>
            <person name="Banfield J.F."/>
            <person name="Relman D.A."/>
        </authorList>
    </citation>
    <scope>NUCLEOTIDE SEQUENCE [LARGE SCALE GENOMIC DNA]</scope>
    <source>
        <strain evidence="1">DOLZORAL124_49_17</strain>
    </source>
</reference>
<gene>
    <name evidence="1" type="ORF">CSB45_06905</name>
</gene>
<protein>
    <submittedName>
        <fullName evidence="1">Uncharacterized protein</fullName>
    </submittedName>
</protein>
<proteinExistence type="predicted"/>
<accession>A0A2G6E709</accession>
<dbReference type="AlphaFoldDB" id="A0A2G6E709"/>
<name>A0A2G6E709_9BACT</name>
<dbReference type="Proteomes" id="UP000229740">
    <property type="component" value="Unassembled WGS sequence"/>
</dbReference>
<evidence type="ECO:0000313" key="2">
    <source>
        <dbReference type="Proteomes" id="UP000229740"/>
    </source>
</evidence>
<sequence>MDVDAVMAQICRIILQFTSCADTALLAAKDRTLPARVQASLSYLLTALQLSVARAFSLCQGRTRFDLLMFYDLSALQRPSSFSLA</sequence>